<keyword evidence="1" id="KW-1185">Reference proteome</keyword>
<evidence type="ECO:0000313" key="2">
    <source>
        <dbReference type="WBParaSite" id="nRc.2.0.1.t11521-RA"/>
    </source>
</evidence>
<dbReference type="AlphaFoldDB" id="A0A915IE85"/>
<reference evidence="2" key="1">
    <citation type="submission" date="2022-11" db="UniProtKB">
        <authorList>
            <consortium name="WormBaseParasite"/>
        </authorList>
    </citation>
    <scope>IDENTIFICATION</scope>
</reference>
<accession>A0A915IE85</accession>
<proteinExistence type="predicted"/>
<protein>
    <submittedName>
        <fullName evidence="2">Uncharacterized protein</fullName>
    </submittedName>
</protein>
<dbReference type="WBParaSite" id="nRc.2.0.1.t11521-RA">
    <property type="protein sequence ID" value="nRc.2.0.1.t11521-RA"/>
    <property type="gene ID" value="nRc.2.0.1.g11521"/>
</dbReference>
<name>A0A915IE85_ROMCU</name>
<sequence>MMTGYPIAWIHVATEESADENSRSMENIGEAIACINLAALLIGQHKMHGENTIIIMLYSQNCCLVLEMMWTQYALTVGIDEHLVNKFHLVVLPISVKNQCHLYMAPMSTYVAGWAEIVVSDVQQRVHDHIVSIISNRLQNYDEMRLFRDTSLCGIYIYAMIFPD</sequence>
<organism evidence="1 2">
    <name type="scientific">Romanomermis culicivorax</name>
    <name type="common">Nematode worm</name>
    <dbReference type="NCBI Taxonomy" id="13658"/>
    <lineage>
        <taxon>Eukaryota</taxon>
        <taxon>Metazoa</taxon>
        <taxon>Ecdysozoa</taxon>
        <taxon>Nematoda</taxon>
        <taxon>Enoplea</taxon>
        <taxon>Dorylaimia</taxon>
        <taxon>Mermithida</taxon>
        <taxon>Mermithoidea</taxon>
        <taxon>Mermithidae</taxon>
        <taxon>Romanomermis</taxon>
    </lineage>
</organism>
<evidence type="ECO:0000313" key="1">
    <source>
        <dbReference type="Proteomes" id="UP000887565"/>
    </source>
</evidence>
<dbReference type="Proteomes" id="UP000887565">
    <property type="component" value="Unplaced"/>
</dbReference>